<accession>A0A2W7BRF2</accession>
<dbReference type="EMBL" id="MZXV01000085">
    <property type="protein sequence ID" value="PZV33385.1"/>
    <property type="molecule type" value="Genomic_DNA"/>
</dbReference>
<protein>
    <recommendedName>
        <fullName evidence="3">DNA-binding protein</fullName>
    </recommendedName>
</protein>
<dbReference type="RefSeq" id="WP_111549340.1">
    <property type="nucleotide sequence ID" value="NZ_MZXV01000085.1"/>
</dbReference>
<reference evidence="2" key="1">
    <citation type="submission" date="2017-03" db="EMBL/GenBank/DDBJ databases">
        <authorList>
            <person name="Safronova V.I."/>
            <person name="Sazanova A.L."/>
            <person name="Chirak E.R."/>
        </authorList>
    </citation>
    <scope>NUCLEOTIDE SEQUENCE [LARGE SCALE GENOMIC DNA]</scope>
    <source>
        <strain evidence="2">Ach-343</strain>
    </source>
</reference>
<evidence type="ECO:0000313" key="2">
    <source>
        <dbReference type="Proteomes" id="UP000248616"/>
    </source>
</evidence>
<keyword evidence="2" id="KW-1185">Reference proteome</keyword>
<proteinExistence type="predicted"/>
<sequence>MNTPTYRDRREAARLLTERGLKTSWKTLQKLATVGGGPEYQIFGNRAVYTDQALDAYVAGKISAPRRSTSEAA</sequence>
<evidence type="ECO:0000313" key="1">
    <source>
        <dbReference type="EMBL" id="PZV33385.1"/>
    </source>
</evidence>
<name>A0A2W7BRF2_9HYPH</name>
<comment type="caution">
    <text evidence="1">The sequence shown here is derived from an EMBL/GenBank/DDBJ whole genome shotgun (WGS) entry which is preliminary data.</text>
</comment>
<gene>
    <name evidence="1" type="ORF">B5V02_39390</name>
</gene>
<dbReference type="Proteomes" id="UP000248616">
    <property type="component" value="Unassembled WGS sequence"/>
</dbReference>
<organism evidence="1 2">
    <name type="scientific">Mesorhizobium kowhaii</name>
    <dbReference type="NCBI Taxonomy" id="1300272"/>
    <lineage>
        <taxon>Bacteria</taxon>
        <taxon>Pseudomonadati</taxon>
        <taxon>Pseudomonadota</taxon>
        <taxon>Alphaproteobacteria</taxon>
        <taxon>Hyphomicrobiales</taxon>
        <taxon>Phyllobacteriaceae</taxon>
        <taxon>Mesorhizobium</taxon>
    </lineage>
</organism>
<evidence type="ECO:0008006" key="3">
    <source>
        <dbReference type="Google" id="ProtNLM"/>
    </source>
</evidence>
<dbReference type="AlphaFoldDB" id="A0A2W7BRF2"/>
<dbReference type="OrthoDB" id="7364180at2"/>